<dbReference type="SUPFAM" id="SSF103190">
    <property type="entry name" value="Sensory domain-like"/>
    <property type="match status" value="1"/>
</dbReference>
<feature type="transmembrane region" description="Helical" evidence="4">
    <location>
        <begin position="7"/>
        <end position="28"/>
    </location>
</feature>
<dbReference type="NCBIfam" id="TIGR00254">
    <property type="entry name" value="GGDEF"/>
    <property type="match status" value="1"/>
</dbReference>
<evidence type="ECO:0000256" key="4">
    <source>
        <dbReference type="SAM" id="Phobius"/>
    </source>
</evidence>
<dbReference type="EC" id="2.7.7.65" evidence="2"/>
<evidence type="ECO:0000256" key="3">
    <source>
        <dbReference type="ARBA" id="ARBA00034247"/>
    </source>
</evidence>
<accession>A0A6F8PKS5</accession>
<dbReference type="EMBL" id="AP021888">
    <property type="protein sequence ID" value="BBP42600.1"/>
    <property type="molecule type" value="Genomic_DNA"/>
</dbReference>
<feature type="domain" description="GGDEF" evidence="5">
    <location>
        <begin position="485"/>
        <end position="613"/>
    </location>
</feature>
<comment type="cofactor">
    <cofactor evidence="1">
        <name>Mg(2+)</name>
        <dbReference type="ChEBI" id="CHEBI:18420"/>
    </cofactor>
</comment>
<reference evidence="7" key="1">
    <citation type="submission" date="2019-11" db="EMBL/GenBank/DDBJ databases">
        <title>Isolation and characterization of two novel species in the genus Thiomicrorhabdus.</title>
        <authorList>
            <person name="Mochizuki J."/>
            <person name="Kojima H."/>
            <person name="Fukui M."/>
        </authorList>
    </citation>
    <scope>NUCLEOTIDE SEQUENCE [LARGE SCALE GENOMIC DNA]</scope>
    <source>
        <strain evidence="7">AkT22</strain>
    </source>
</reference>
<dbReference type="PANTHER" id="PTHR45138:SF9">
    <property type="entry name" value="DIGUANYLATE CYCLASE DGCM-RELATED"/>
    <property type="match status" value="1"/>
</dbReference>
<dbReference type="AlphaFoldDB" id="A0A6F8PKS5"/>
<dbReference type="KEGG" id="tzo:THMIRHAT_03460"/>
<dbReference type="SMART" id="SM00267">
    <property type="entry name" value="GGDEF"/>
    <property type="match status" value="1"/>
</dbReference>
<evidence type="ECO:0000313" key="6">
    <source>
        <dbReference type="EMBL" id="BBP42600.1"/>
    </source>
</evidence>
<dbReference type="InterPro" id="IPR043128">
    <property type="entry name" value="Rev_trsase/Diguanyl_cyclase"/>
</dbReference>
<dbReference type="Proteomes" id="UP000501466">
    <property type="component" value="Chromosome"/>
</dbReference>
<dbReference type="InterPro" id="IPR050469">
    <property type="entry name" value="Diguanylate_Cyclase"/>
</dbReference>
<dbReference type="GO" id="GO:0052621">
    <property type="term" value="F:diguanylate cyclase activity"/>
    <property type="evidence" value="ECO:0007669"/>
    <property type="project" value="UniProtKB-EC"/>
</dbReference>
<evidence type="ECO:0000256" key="1">
    <source>
        <dbReference type="ARBA" id="ARBA00001946"/>
    </source>
</evidence>
<dbReference type="SUPFAM" id="SSF55073">
    <property type="entry name" value="Nucleotide cyclase"/>
    <property type="match status" value="1"/>
</dbReference>
<comment type="catalytic activity">
    <reaction evidence="3">
        <text>2 GTP = 3',3'-c-di-GMP + 2 diphosphate</text>
        <dbReference type="Rhea" id="RHEA:24898"/>
        <dbReference type="ChEBI" id="CHEBI:33019"/>
        <dbReference type="ChEBI" id="CHEBI:37565"/>
        <dbReference type="ChEBI" id="CHEBI:58805"/>
        <dbReference type="EC" id="2.7.7.65"/>
    </reaction>
</comment>
<keyword evidence="4" id="KW-1133">Transmembrane helix</keyword>
<feature type="transmembrane region" description="Helical" evidence="4">
    <location>
        <begin position="296"/>
        <end position="315"/>
    </location>
</feature>
<protein>
    <recommendedName>
        <fullName evidence="2">diguanylate cyclase</fullName>
        <ecNumber evidence="2">2.7.7.65</ecNumber>
    </recommendedName>
</protein>
<sequence>MNFTLTWRYWILLIMAWIVPAVVMVPFYQSDRQSVSHKVFTNYQEYLGREIKTQIDSKQHSNLVLATALSHWPSLISVLENDAPVSELHLNDVSTSLALNTRYKNVWIQVVDAKGVSRLRSWTDKKGDSLIEVRKELADLIKHPRVDTAISIGKFALSLKSIVPLYGSQKQFLGFVEVITQFNSIDYDLRKQEHLMSMLLINRPYLDQLSRLKAIAENEGYLLTNHAAGEPEKVFLQSHSVDDLVRIKDYKLIDGQFVASYPIRDGMGEVLAYWLMVKHIEAFDWHEFDNLDSRYLWGYFFIASLMFLLVLLVFFKRKADFERLFFYQIFNHAQEVVFVSDRKGLVKANQAFFDLFNEFKTLEEFHNTYRCVCDTFVKEEGYLQEHMGDLYWYDYILQNTDMTHQAKIQYRDKTFIMTVTASNIMQAHQESGLVSILMADVTEQELYKKELEHITIHDDLTGLRNRHYFNQRIDEEIQRSQRYQNPLSLISFDIDHFKQVNDTYGHDVGDLVLKKVARECSPYIRETDALCRVGGEEFMVIMPETKLEDAALIAERLRMAIQNMSLGNLELPVTISLGVVELSHVENFTLLYKRADQALYAAKDKGRNCVVVG</sequence>
<evidence type="ECO:0000259" key="5">
    <source>
        <dbReference type="PROSITE" id="PS50887"/>
    </source>
</evidence>
<evidence type="ECO:0000256" key="2">
    <source>
        <dbReference type="ARBA" id="ARBA00012528"/>
    </source>
</evidence>
<dbReference type="InterPro" id="IPR029151">
    <property type="entry name" value="Sensor-like_sf"/>
</dbReference>
<dbReference type="RefSeq" id="WP_173290167.1">
    <property type="nucleotide sequence ID" value="NZ_AP021888.1"/>
</dbReference>
<proteinExistence type="predicted"/>
<dbReference type="InterPro" id="IPR000160">
    <property type="entry name" value="GGDEF_dom"/>
</dbReference>
<organism evidence="6 7">
    <name type="scientific">Thiosulfativibrio zosterae</name>
    <dbReference type="NCBI Taxonomy" id="2675053"/>
    <lineage>
        <taxon>Bacteria</taxon>
        <taxon>Pseudomonadati</taxon>
        <taxon>Pseudomonadota</taxon>
        <taxon>Gammaproteobacteria</taxon>
        <taxon>Thiotrichales</taxon>
        <taxon>Piscirickettsiaceae</taxon>
        <taxon>Thiosulfativibrio</taxon>
    </lineage>
</organism>
<evidence type="ECO:0000313" key="7">
    <source>
        <dbReference type="Proteomes" id="UP000501466"/>
    </source>
</evidence>
<dbReference type="PANTHER" id="PTHR45138">
    <property type="entry name" value="REGULATORY COMPONENTS OF SENSORY TRANSDUCTION SYSTEM"/>
    <property type="match status" value="1"/>
</dbReference>
<keyword evidence="7" id="KW-1185">Reference proteome</keyword>
<name>A0A6F8PKS5_9GAMM</name>
<dbReference type="CDD" id="cd01949">
    <property type="entry name" value="GGDEF"/>
    <property type="match status" value="1"/>
</dbReference>
<dbReference type="InterPro" id="IPR029787">
    <property type="entry name" value="Nucleotide_cyclase"/>
</dbReference>
<dbReference type="PROSITE" id="PS50887">
    <property type="entry name" value="GGDEF"/>
    <property type="match status" value="1"/>
</dbReference>
<dbReference type="FunFam" id="3.30.70.270:FF:000001">
    <property type="entry name" value="Diguanylate cyclase domain protein"/>
    <property type="match status" value="1"/>
</dbReference>
<keyword evidence="4" id="KW-0812">Transmembrane</keyword>
<dbReference type="Pfam" id="PF00990">
    <property type="entry name" value="GGDEF"/>
    <property type="match status" value="1"/>
</dbReference>
<gene>
    <name evidence="6" type="ORF">THMIRHAT_03460</name>
</gene>
<dbReference type="Gene3D" id="3.30.70.270">
    <property type="match status" value="1"/>
</dbReference>
<keyword evidence="4" id="KW-0472">Membrane</keyword>